<proteinExistence type="predicted"/>
<evidence type="ECO:0000313" key="1">
    <source>
        <dbReference type="EMBL" id="KAJ8382969.1"/>
    </source>
</evidence>
<gene>
    <name evidence="1" type="ORF">SKAU_G00037470</name>
</gene>
<protein>
    <submittedName>
        <fullName evidence="1">Uncharacterized protein</fullName>
    </submittedName>
</protein>
<comment type="caution">
    <text evidence="1">The sequence shown here is derived from an EMBL/GenBank/DDBJ whole genome shotgun (WGS) entry which is preliminary data.</text>
</comment>
<reference evidence="1" key="1">
    <citation type="journal article" date="2023" name="Science">
        <title>Genome structures resolve the early diversification of teleost fishes.</title>
        <authorList>
            <person name="Parey E."/>
            <person name="Louis A."/>
            <person name="Montfort J."/>
            <person name="Bouchez O."/>
            <person name="Roques C."/>
            <person name="Iampietro C."/>
            <person name="Lluch J."/>
            <person name="Castinel A."/>
            <person name="Donnadieu C."/>
            <person name="Desvignes T."/>
            <person name="Floi Bucao C."/>
            <person name="Jouanno E."/>
            <person name="Wen M."/>
            <person name="Mejri S."/>
            <person name="Dirks R."/>
            <person name="Jansen H."/>
            <person name="Henkel C."/>
            <person name="Chen W.J."/>
            <person name="Zahm M."/>
            <person name="Cabau C."/>
            <person name="Klopp C."/>
            <person name="Thompson A.W."/>
            <person name="Robinson-Rechavi M."/>
            <person name="Braasch I."/>
            <person name="Lecointre G."/>
            <person name="Bobe J."/>
            <person name="Postlethwait J.H."/>
            <person name="Berthelot C."/>
            <person name="Roest Crollius H."/>
            <person name="Guiguen Y."/>
        </authorList>
    </citation>
    <scope>NUCLEOTIDE SEQUENCE</scope>
    <source>
        <strain evidence="1">WJC10195</strain>
    </source>
</reference>
<evidence type="ECO:0000313" key="2">
    <source>
        <dbReference type="Proteomes" id="UP001152622"/>
    </source>
</evidence>
<keyword evidence="2" id="KW-1185">Reference proteome</keyword>
<dbReference type="Proteomes" id="UP001152622">
    <property type="component" value="Chromosome 1"/>
</dbReference>
<name>A0A9Q1GF22_SYNKA</name>
<sequence>MCLFGLCSSIPMSPQRTGRSSSNEDLMTKLAFARLSNPAFRAPQVTPAAGSSLFGSGQDDLILSLLLLTLLNQ</sequence>
<organism evidence="1 2">
    <name type="scientific">Synaphobranchus kaupii</name>
    <name type="common">Kaup's arrowtooth eel</name>
    <dbReference type="NCBI Taxonomy" id="118154"/>
    <lineage>
        <taxon>Eukaryota</taxon>
        <taxon>Metazoa</taxon>
        <taxon>Chordata</taxon>
        <taxon>Craniata</taxon>
        <taxon>Vertebrata</taxon>
        <taxon>Euteleostomi</taxon>
        <taxon>Actinopterygii</taxon>
        <taxon>Neopterygii</taxon>
        <taxon>Teleostei</taxon>
        <taxon>Anguilliformes</taxon>
        <taxon>Synaphobranchidae</taxon>
        <taxon>Synaphobranchus</taxon>
    </lineage>
</organism>
<dbReference type="EMBL" id="JAINUF010000001">
    <property type="protein sequence ID" value="KAJ8382969.1"/>
    <property type="molecule type" value="Genomic_DNA"/>
</dbReference>
<accession>A0A9Q1GF22</accession>
<dbReference type="AlphaFoldDB" id="A0A9Q1GF22"/>